<name>A0A427YXI5_9TREE</name>
<feature type="compositionally biased region" description="Polar residues" evidence="1">
    <location>
        <begin position="295"/>
        <end position="304"/>
    </location>
</feature>
<dbReference type="AlphaFoldDB" id="A0A427YXI5"/>
<proteinExistence type="predicted"/>
<dbReference type="OrthoDB" id="2584995at2759"/>
<dbReference type="EMBL" id="RSCD01000001">
    <property type="protein sequence ID" value="RSH95789.1"/>
    <property type="molecule type" value="Genomic_DNA"/>
</dbReference>
<keyword evidence="3" id="KW-1185">Reference proteome</keyword>
<dbReference type="Proteomes" id="UP000279259">
    <property type="component" value="Unassembled WGS sequence"/>
</dbReference>
<evidence type="ECO:0000313" key="2">
    <source>
        <dbReference type="EMBL" id="RSH95789.1"/>
    </source>
</evidence>
<comment type="caution">
    <text evidence="2">The sequence shown here is derived from an EMBL/GenBank/DDBJ whole genome shotgun (WGS) entry which is preliminary data.</text>
</comment>
<sequence>MRHLPKDLSLPGANETANSLALSFNLLRQLGPVLAWQPTRAKSWSLRSLLLRHVRRRVGSGKHKSGSSSSRDRCIPRRFIPYNTINRHANPFRPSSPGHRLSRDLLSLRREDSPPHIGRAFTVYHALKKTYGTSNAQYTFALGRRFIENRVHGVDSVGNWVNEVKAQHRELKSLSFDLDALCVNVLLNGLPDRFSSYVDNVWTNSETPTIDSVSDSILRIDAGHQNRDRDNSSLGHNSEIVDSVCDTVLCPDAGHHKSLGYSSSSAPVDQNLDTAVMVPVDDTGGAVGPGATADSWITDSLPKS</sequence>
<evidence type="ECO:0000313" key="3">
    <source>
        <dbReference type="Proteomes" id="UP000279259"/>
    </source>
</evidence>
<accession>A0A427YXI5</accession>
<evidence type="ECO:0000256" key="1">
    <source>
        <dbReference type="SAM" id="MobiDB-lite"/>
    </source>
</evidence>
<protein>
    <submittedName>
        <fullName evidence="2">Uncharacterized protein</fullName>
    </submittedName>
</protein>
<organism evidence="2 3">
    <name type="scientific">Saitozyma podzolica</name>
    <dbReference type="NCBI Taxonomy" id="1890683"/>
    <lineage>
        <taxon>Eukaryota</taxon>
        <taxon>Fungi</taxon>
        <taxon>Dikarya</taxon>
        <taxon>Basidiomycota</taxon>
        <taxon>Agaricomycotina</taxon>
        <taxon>Tremellomycetes</taxon>
        <taxon>Tremellales</taxon>
        <taxon>Trimorphomycetaceae</taxon>
        <taxon>Saitozyma</taxon>
    </lineage>
</organism>
<feature type="region of interest" description="Disordered" evidence="1">
    <location>
        <begin position="285"/>
        <end position="304"/>
    </location>
</feature>
<reference evidence="2 3" key="1">
    <citation type="submission" date="2018-11" db="EMBL/GenBank/DDBJ databases">
        <title>Genome sequence of Saitozyma podzolica DSM 27192.</title>
        <authorList>
            <person name="Aliyu H."/>
            <person name="Gorte O."/>
            <person name="Ochsenreither K."/>
        </authorList>
    </citation>
    <scope>NUCLEOTIDE SEQUENCE [LARGE SCALE GENOMIC DNA]</scope>
    <source>
        <strain evidence="2 3">DSM 27192</strain>
    </source>
</reference>
<gene>
    <name evidence="2" type="ORF">EHS25_000881</name>
</gene>
<dbReference type="Pfam" id="PF14223">
    <property type="entry name" value="Retrotran_gag_2"/>
    <property type="match status" value="1"/>
</dbReference>